<dbReference type="InterPro" id="IPR002912">
    <property type="entry name" value="ACT_dom"/>
</dbReference>
<dbReference type="SUPFAM" id="SSF55021">
    <property type="entry name" value="ACT-like"/>
    <property type="match status" value="1"/>
</dbReference>
<dbReference type="Pfam" id="PF04607">
    <property type="entry name" value="RelA_SpoT"/>
    <property type="match status" value="1"/>
</dbReference>
<dbReference type="InterPro" id="IPR045600">
    <property type="entry name" value="RelA/SpoT_AH_RIS"/>
</dbReference>
<feature type="domain" description="HD" evidence="7">
    <location>
        <begin position="45"/>
        <end position="144"/>
    </location>
</feature>
<dbReference type="PANTHER" id="PTHR21262:SF36">
    <property type="entry name" value="BIFUNCTIONAL (P)PPGPP SYNTHASE_HYDROLASE SPOT"/>
    <property type="match status" value="1"/>
</dbReference>
<dbReference type="EMBL" id="CASHTH010001945">
    <property type="protein sequence ID" value="CAI8022284.1"/>
    <property type="molecule type" value="Genomic_DNA"/>
</dbReference>
<dbReference type="InterPro" id="IPR043519">
    <property type="entry name" value="NT_sf"/>
</dbReference>
<evidence type="ECO:0000256" key="5">
    <source>
        <dbReference type="ARBA" id="ARBA00082153"/>
    </source>
</evidence>
<dbReference type="InterPro" id="IPR033655">
    <property type="entry name" value="TGS_RelA/SpoT"/>
</dbReference>
<dbReference type="CDD" id="cd01668">
    <property type="entry name" value="TGS_RSH"/>
    <property type="match status" value="1"/>
</dbReference>
<feature type="domain" description="TGS" evidence="8">
    <location>
        <begin position="385"/>
        <end position="446"/>
    </location>
</feature>
<dbReference type="PANTHER" id="PTHR21262">
    <property type="entry name" value="GUANOSINE-3',5'-BIS DIPHOSPHATE 3'-PYROPHOSPHOHYDROLASE"/>
    <property type="match status" value="1"/>
</dbReference>
<dbReference type="InterPro" id="IPR045865">
    <property type="entry name" value="ACT-like_dom_sf"/>
</dbReference>
<evidence type="ECO:0000313" key="10">
    <source>
        <dbReference type="Proteomes" id="UP001174909"/>
    </source>
</evidence>
<sequence length="724" mass="80933">MIRFETIRDRVRTYQPDADFDLLRAAYVVAAQAHQGQVRRSGEPYLSHPLEVAGILADLRLDIVSVACGLLHDVVEDTHVTSEDLERRFGRDVSRVIDGLTKLSRVEFSSAEANQAENVRKMIIAMTDDTRVILIKLADRLHNMRTLDFLREEKRQRIATETLDVYAPIAGRLGIGRIEAELQDLALRHLEPQTYRVLEARVKAKKRWAEDFIRDLSRTLKRELHAETIPGELSGRTKSIYSIHRKMHRQQIELDQMYDFIALRLVTDTVPHCYTALGVIHNVWTPIPGRIKDFIAMPRANGYQSLHTSLVTDSGTHFEVQIRTTDMHRVAEEGIAAHWSYKSSGSYGEQDIKRFAWLRQVLEWQKEIKDPHEFLSSLKIDLYPDEVHCFTPRGEVKTLPRGATPIDFAYAVHTEVGHSCIGARVNGAMAPLRSQLRNGDICEILTRKNHLPSEDWLKIARTNRAKSKIRARLNAEAKRESIEIGRKLLEKEARAHGLSLRRVRSAPGLADALRRHGAANLDDFFAAIGYGKVSAARALADSVPAEQLKHTAEKAPPSETGFVGAVRRIIGRDPGQILVSGQNDILVHRARCCSPLPGEAIAGYITKGKGVAVHAAKCRQLADLVRDPERQVSVSWKSVTGARYDAGFVVRVENRKGMLADITKIIAEADTDIRAFEGTADDAERGAIYVTVAVQNAKEVGTISRLLQTVPGVIEVQRGSPVSS</sequence>
<dbReference type="InterPro" id="IPR012676">
    <property type="entry name" value="TGS-like"/>
</dbReference>
<evidence type="ECO:0000256" key="3">
    <source>
        <dbReference type="ARBA" id="ARBA00070102"/>
    </source>
</evidence>
<dbReference type="FunFam" id="3.30.460.10:FF:000001">
    <property type="entry name" value="GTP pyrophosphokinase RelA"/>
    <property type="match status" value="1"/>
</dbReference>
<dbReference type="Pfam" id="PF13328">
    <property type="entry name" value="HD_4"/>
    <property type="match status" value="1"/>
</dbReference>
<comment type="caution">
    <text evidence="9">The sequence shown here is derived from an EMBL/GenBank/DDBJ whole genome shotgun (WGS) entry which is preliminary data.</text>
</comment>
<dbReference type="SUPFAM" id="SSF81301">
    <property type="entry name" value="Nucleotidyltransferase"/>
    <property type="match status" value="1"/>
</dbReference>
<dbReference type="NCBIfam" id="TIGR00691">
    <property type="entry name" value="spoT_relA"/>
    <property type="match status" value="1"/>
</dbReference>
<evidence type="ECO:0000256" key="4">
    <source>
        <dbReference type="ARBA" id="ARBA00075768"/>
    </source>
</evidence>
<dbReference type="Pfam" id="PF13291">
    <property type="entry name" value="ACT_4"/>
    <property type="match status" value="1"/>
</dbReference>
<dbReference type="PROSITE" id="PS51880">
    <property type="entry name" value="TGS"/>
    <property type="match status" value="1"/>
</dbReference>
<name>A0AA35WJ38_GEOBA</name>
<evidence type="ECO:0000256" key="1">
    <source>
        <dbReference type="ARBA" id="ARBA00007476"/>
    </source>
</evidence>
<dbReference type="CDD" id="cd05399">
    <property type="entry name" value="NT_Rel-Spo_like"/>
    <property type="match status" value="1"/>
</dbReference>
<dbReference type="InterPro" id="IPR004811">
    <property type="entry name" value="RelA/Spo_fam"/>
</dbReference>
<evidence type="ECO:0000313" key="9">
    <source>
        <dbReference type="EMBL" id="CAI8022284.1"/>
    </source>
</evidence>
<dbReference type="Proteomes" id="UP001174909">
    <property type="component" value="Unassembled WGS sequence"/>
</dbReference>
<dbReference type="Gene3D" id="3.10.20.30">
    <property type="match status" value="1"/>
</dbReference>
<evidence type="ECO:0000256" key="2">
    <source>
        <dbReference type="ARBA" id="ARBA00013251"/>
    </source>
</evidence>
<keyword evidence="10" id="KW-1185">Reference proteome</keyword>
<dbReference type="Gene3D" id="1.10.3210.10">
    <property type="entry name" value="Hypothetical protein af1432"/>
    <property type="match status" value="1"/>
</dbReference>
<dbReference type="Gene3D" id="3.30.460.10">
    <property type="entry name" value="Beta Polymerase, domain 2"/>
    <property type="match status" value="1"/>
</dbReference>
<dbReference type="SUPFAM" id="SSF81271">
    <property type="entry name" value="TGS-like"/>
    <property type="match status" value="1"/>
</dbReference>
<reference evidence="9" key="1">
    <citation type="submission" date="2023-03" db="EMBL/GenBank/DDBJ databases">
        <authorList>
            <person name="Steffen K."/>
            <person name="Cardenas P."/>
        </authorList>
    </citation>
    <scope>NUCLEOTIDE SEQUENCE</scope>
</reference>
<dbReference type="GO" id="GO:0015969">
    <property type="term" value="P:guanosine tetraphosphate metabolic process"/>
    <property type="evidence" value="ECO:0007669"/>
    <property type="project" value="InterPro"/>
</dbReference>
<dbReference type="GO" id="GO:0008893">
    <property type="term" value="F:guanosine-3',5'-bis(diphosphate) 3'-diphosphatase activity"/>
    <property type="evidence" value="ECO:0007669"/>
    <property type="project" value="TreeGrafter"/>
</dbReference>
<dbReference type="InterPro" id="IPR003607">
    <property type="entry name" value="HD/PDEase_dom"/>
</dbReference>
<dbReference type="InterPro" id="IPR012675">
    <property type="entry name" value="Beta-grasp_dom_sf"/>
</dbReference>
<dbReference type="FunFam" id="3.10.20.30:FF:000002">
    <property type="entry name" value="GTP pyrophosphokinase (RelA/SpoT)"/>
    <property type="match status" value="1"/>
</dbReference>
<evidence type="ECO:0000259" key="8">
    <source>
        <dbReference type="PROSITE" id="PS51880"/>
    </source>
</evidence>
<dbReference type="SUPFAM" id="SSF109604">
    <property type="entry name" value="HD-domain/PDEase-like"/>
    <property type="match status" value="1"/>
</dbReference>
<dbReference type="Pfam" id="PF19296">
    <property type="entry name" value="RelA_AH_RIS"/>
    <property type="match status" value="1"/>
</dbReference>
<dbReference type="PROSITE" id="PS51671">
    <property type="entry name" value="ACT"/>
    <property type="match status" value="1"/>
</dbReference>
<dbReference type="GO" id="GO:0008728">
    <property type="term" value="F:GTP diphosphokinase activity"/>
    <property type="evidence" value="ECO:0007669"/>
    <property type="project" value="UniProtKB-EC"/>
</dbReference>
<dbReference type="EC" id="2.7.6.5" evidence="2"/>
<dbReference type="InterPro" id="IPR007685">
    <property type="entry name" value="RelA_SpoT"/>
</dbReference>
<comment type="similarity">
    <text evidence="1">Belongs to the RelA/SpoT family.</text>
</comment>
<dbReference type="Gene3D" id="3.30.70.260">
    <property type="match status" value="1"/>
</dbReference>
<proteinExistence type="inferred from homology"/>
<evidence type="ECO:0000259" key="7">
    <source>
        <dbReference type="PROSITE" id="PS51831"/>
    </source>
</evidence>
<organism evidence="9 10">
    <name type="scientific">Geodia barretti</name>
    <name type="common">Barrett's horny sponge</name>
    <dbReference type="NCBI Taxonomy" id="519541"/>
    <lineage>
        <taxon>Eukaryota</taxon>
        <taxon>Metazoa</taxon>
        <taxon>Porifera</taxon>
        <taxon>Demospongiae</taxon>
        <taxon>Heteroscleromorpha</taxon>
        <taxon>Tetractinellida</taxon>
        <taxon>Astrophorina</taxon>
        <taxon>Geodiidae</taxon>
        <taxon>Geodia</taxon>
    </lineage>
</organism>
<dbReference type="GO" id="GO:0042594">
    <property type="term" value="P:response to starvation"/>
    <property type="evidence" value="ECO:0007669"/>
    <property type="project" value="TreeGrafter"/>
</dbReference>
<feature type="domain" description="ACT" evidence="6">
    <location>
        <begin position="647"/>
        <end position="721"/>
    </location>
</feature>
<evidence type="ECO:0000259" key="6">
    <source>
        <dbReference type="PROSITE" id="PS51671"/>
    </source>
</evidence>
<dbReference type="CDD" id="cd00077">
    <property type="entry name" value="HDc"/>
    <property type="match status" value="1"/>
</dbReference>
<dbReference type="SMART" id="SM00471">
    <property type="entry name" value="HDc"/>
    <property type="match status" value="1"/>
</dbReference>
<dbReference type="CDD" id="cd04876">
    <property type="entry name" value="ACT_RelA-SpoT"/>
    <property type="match status" value="1"/>
</dbReference>
<gene>
    <name evidence="9" type="ORF">GBAR_LOCUS13104</name>
</gene>
<dbReference type="Pfam" id="PF02824">
    <property type="entry name" value="TGS"/>
    <property type="match status" value="1"/>
</dbReference>
<dbReference type="InterPro" id="IPR006674">
    <property type="entry name" value="HD_domain"/>
</dbReference>
<accession>A0AA35WJ38</accession>
<dbReference type="AlphaFoldDB" id="A0AA35WJ38"/>
<dbReference type="GO" id="GO:0005886">
    <property type="term" value="C:plasma membrane"/>
    <property type="evidence" value="ECO:0007669"/>
    <property type="project" value="TreeGrafter"/>
</dbReference>
<dbReference type="InterPro" id="IPR004095">
    <property type="entry name" value="TGS"/>
</dbReference>
<protein>
    <recommendedName>
        <fullName evidence="3">Putative GTP diphosphokinase RSH1, chloroplastic</fullName>
        <ecNumber evidence="2">2.7.6.5</ecNumber>
    </recommendedName>
    <alternativeName>
        <fullName evidence="4">RelA/SpoT homolog 1</fullName>
    </alternativeName>
    <alternativeName>
        <fullName evidence="5">ppGpp synthetase RSH1</fullName>
    </alternativeName>
</protein>
<dbReference type="FunFam" id="1.10.3210.10:FF:000001">
    <property type="entry name" value="GTP pyrophosphokinase RelA"/>
    <property type="match status" value="1"/>
</dbReference>
<dbReference type="PROSITE" id="PS51831">
    <property type="entry name" value="HD"/>
    <property type="match status" value="1"/>
</dbReference>
<dbReference type="SMART" id="SM00954">
    <property type="entry name" value="RelA_SpoT"/>
    <property type="match status" value="1"/>
</dbReference>